<feature type="domain" description="CBM6" evidence="4">
    <location>
        <begin position="452"/>
        <end position="583"/>
    </location>
</feature>
<dbReference type="InterPro" id="IPR005532">
    <property type="entry name" value="SUMF_dom"/>
</dbReference>
<gene>
    <name evidence="5" type="ORF">C7C56_006565</name>
</gene>
<dbReference type="OrthoDB" id="9768004at2"/>
<reference evidence="5 6" key="1">
    <citation type="submission" date="2018-04" db="EMBL/GenBank/DDBJ databases">
        <title>Massilia violaceinigra sp. nov., a novel purple-pigmented bacterium isolated from Tianshan glacier, Xinjiang, China.</title>
        <authorList>
            <person name="Wang H."/>
        </authorList>
    </citation>
    <scope>NUCLEOTIDE SEQUENCE [LARGE SCALE GENOMIC DNA]</scope>
    <source>
        <strain evidence="5 6">B448-2</strain>
    </source>
</reference>
<dbReference type="Gene3D" id="3.90.1580.10">
    <property type="entry name" value="paralog of FGE (formylglycine-generating enzyme)"/>
    <property type="match status" value="1"/>
</dbReference>
<evidence type="ECO:0000259" key="3">
    <source>
        <dbReference type="PROSITE" id="PS50853"/>
    </source>
</evidence>
<dbReference type="PROSITE" id="PS51175">
    <property type="entry name" value="CBM6"/>
    <property type="match status" value="1"/>
</dbReference>
<dbReference type="SUPFAM" id="SSF49785">
    <property type="entry name" value="Galactose-binding domain-like"/>
    <property type="match status" value="1"/>
</dbReference>
<evidence type="ECO:0008006" key="7">
    <source>
        <dbReference type="Google" id="ProtNLM"/>
    </source>
</evidence>
<feature type="domain" description="Fibronectin type-III" evidence="3">
    <location>
        <begin position="360"/>
        <end position="452"/>
    </location>
</feature>
<feature type="chain" id="PRO_5015595256" description="CBM6 domain-containing protein" evidence="2">
    <location>
        <begin position="20"/>
        <end position="586"/>
    </location>
</feature>
<dbReference type="GO" id="GO:0030246">
    <property type="term" value="F:carbohydrate binding"/>
    <property type="evidence" value="ECO:0007669"/>
    <property type="project" value="InterPro"/>
</dbReference>
<dbReference type="CDD" id="cd04080">
    <property type="entry name" value="CBM6_cellulase-like"/>
    <property type="match status" value="1"/>
</dbReference>
<dbReference type="InterPro" id="IPR042095">
    <property type="entry name" value="SUMF_sf"/>
</dbReference>
<dbReference type="PANTHER" id="PTHR23150">
    <property type="entry name" value="SULFATASE MODIFYING FACTOR 1, 2"/>
    <property type="match status" value="1"/>
</dbReference>
<dbReference type="GO" id="GO:0120147">
    <property type="term" value="F:formylglycine-generating oxidase activity"/>
    <property type="evidence" value="ECO:0007669"/>
    <property type="project" value="TreeGrafter"/>
</dbReference>
<dbReference type="Pfam" id="PF03422">
    <property type="entry name" value="CBM_6"/>
    <property type="match status" value="1"/>
</dbReference>
<comment type="caution">
    <text evidence="5">The sequence shown here is derived from an EMBL/GenBank/DDBJ whole genome shotgun (WGS) entry which is preliminary data.</text>
</comment>
<evidence type="ECO:0000313" key="6">
    <source>
        <dbReference type="Proteomes" id="UP000241421"/>
    </source>
</evidence>
<dbReference type="AlphaFoldDB" id="A0A2U2HPQ1"/>
<dbReference type="InterPro" id="IPR003961">
    <property type="entry name" value="FN3_dom"/>
</dbReference>
<evidence type="ECO:0000259" key="4">
    <source>
        <dbReference type="PROSITE" id="PS51175"/>
    </source>
</evidence>
<dbReference type="PANTHER" id="PTHR23150:SF35">
    <property type="entry name" value="BLL6746 PROTEIN"/>
    <property type="match status" value="1"/>
</dbReference>
<dbReference type="Gene3D" id="2.60.40.10">
    <property type="entry name" value="Immunoglobulins"/>
    <property type="match status" value="1"/>
</dbReference>
<evidence type="ECO:0000256" key="1">
    <source>
        <dbReference type="ARBA" id="ARBA00022729"/>
    </source>
</evidence>
<evidence type="ECO:0000256" key="2">
    <source>
        <dbReference type="SAM" id="SignalP"/>
    </source>
</evidence>
<sequence>MKKLFSLLSMLVLSAPLLAATDSLTQTSTDTKKGGAVYIEPPMVTVPGGEFQMGGGKPHRSGGAAQDPRTLPIHQVKINAFKLGKYEVTVAEFRRFIEATGYKAPDKCVHQPGQGWFGAGATPGAWDKNELTNSEFQPVVCIGWAGADAYAKWLSQQTGKSYRLASEAEWEYAASAGRGKPGFPFGDDIDQKRICGYANVSDQSAEHAGMQRFGATYTGFMGGISPCDDGAGFASIVGMYKPNPLGLHDLIGNVAEYLQDCWSENYQGAPADGSARLDGNCKMRASRGGAWHWRGNSATQRGAVELDWIGAIEGFRLAQGLASPADKRSAPTSQAFDKALAQAQAVERARRKNLQPFPPPPQGLQLTQGTSAVQLSWMATPDPKVLGYHVYRSDSVGGDFVRIASDVKTQRYVDEAAPARKHRYSVVAVNRDRFSEFSAPVFTADQVHAVPARIQAEDFNRMDNAEVGKVVPQEDMEDGGQAGSNLTGAGGMAKDGWTEYSVDVQRAGNYRFSFRVASKAGSKGLALSVDGQPVLEQAVPVTGGFKVWKTVAAPGPIRLEAGRHVLRIRAIDLGWKLNWFSLEQAD</sequence>
<dbReference type="CDD" id="cd00063">
    <property type="entry name" value="FN3"/>
    <property type="match status" value="1"/>
</dbReference>
<dbReference type="InterPro" id="IPR051043">
    <property type="entry name" value="Sulfatase_Mod_Factor_Kinase"/>
</dbReference>
<dbReference type="Proteomes" id="UP000241421">
    <property type="component" value="Unassembled WGS sequence"/>
</dbReference>
<accession>A0A2U2HPQ1</accession>
<dbReference type="InterPro" id="IPR006584">
    <property type="entry name" value="Cellulose-bd_IV"/>
</dbReference>
<dbReference type="InterPro" id="IPR008979">
    <property type="entry name" value="Galactose-bd-like_sf"/>
</dbReference>
<proteinExistence type="predicted"/>
<dbReference type="InterPro" id="IPR036116">
    <property type="entry name" value="FN3_sf"/>
</dbReference>
<organism evidence="5 6">
    <name type="scientific">Massilia glaciei</name>
    <dbReference type="NCBI Taxonomy" id="1524097"/>
    <lineage>
        <taxon>Bacteria</taxon>
        <taxon>Pseudomonadati</taxon>
        <taxon>Pseudomonadota</taxon>
        <taxon>Betaproteobacteria</taxon>
        <taxon>Burkholderiales</taxon>
        <taxon>Oxalobacteraceae</taxon>
        <taxon>Telluria group</taxon>
        <taxon>Massilia</taxon>
    </lineage>
</organism>
<dbReference type="InterPro" id="IPR013783">
    <property type="entry name" value="Ig-like_fold"/>
</dbReference>
<dbReference type="RefSeq" id="WP_106756662.1">
    <property type="nucleotide sequence ID" value="NZ_PXWF02000085.1"/>
</dbReference>
<keyword evidence="6" id="KW-1185">Reference proteome</keyword>
<dbReference type="Gene3D" id="2.60.120.260">
    <property type="entry name" value="Galactose-binding domain-like"/>
    <property type="match status" value="1"/>
</dbReference>
<name>A0A2U2HPQ1_9BURK</name>
<keyword evidence="1 2" id="KW-0732">Signal</keyword>
<dbReference type="SUPFAM" id="SSF49265">
    <property type="entry name" value="Fibronectin type III"/>
    <property type="match status" value="1"/>
</dbReference>
<evidence type="ECO:0000313" key="5">
    <source>
        <dbReference type="EMBL" id="PWF49435.1"/>
    </source>
</evidence>
<protein>
    <recommendedName>
        <fullName evidence="7">CBM6 domain-containing protein</fullName>
    </recommendedName>
</protein>
<dbReference type="SUPFAM" id="SSF56436">
    <property type="entry name" value="C-type lectin-like"/>
    <property type="match status" value="1"/>
</dbReference>
<dbReference type="InterPro" id="IPR016187">
    <property type="entry name" value="CTDL_fold"/>
</dbReference>
<dbReference type="EMBL" id="PXWF02000085">
    <property type="protein sequence ID" value="PWF49435.1"/>
    <property type="molecule type" value="Genomic_DNA"/>
</dbReference>
<dbReference type="SMART" id="SM00606">
    <property type="entry name" value="CBD_IV"/>
    <property type="match status" value="1"/>
</dbReference>
<dbReference type="PROSITE" id="PS50853">
    <property type="entry name" value="FN3"/>
    <property type="match status" value="1"/>
</dbReference>
<feature type="signal peptide" evidence="2">
    <location>
        <begin position="1"/>
        <end position="19"/>
    </location>
</feature>
<dbReference type="InterPro" id="IPR005084">
    <property type="entry name" value="CBM6"/>
</dbReference>
<dbReference type="Pfam" id="PF03781">
    <property type="entry name" value="FGE-sulfatase"/>
    <property type="match status" value="1"/>
</dbReference>